<organism evidence="8 9">
    <name type="scientific">Setaria viridis</name>
    <name type="common">Green bristlegrass</name>
    <name type="synonym">Setaria italica subsp. viridis</name>
    <dbReference type="NCBI Taxonomy" id="4556"/>
    <lineage>
        <taxon>Eukaryota</taxon>
        <taxon>Viridiplantae</taxon>
        <taxon>Streptophyta</taxon>
        <taxon>Embryophyta</taxon>
        <taxon>Tracheophyta</taxon>
        <taxon>Spermatophyta</taxon>
        <taxon>Magnoliopsida</taxon>
        <taxon>Liliopsida</taxon>
        <taxon>Poales</taxon>
        <taxon>Poaceae</taxon>
        <taxon>PACMAD clade</taxon>
        <taxon>Panicoideae</taxon>
        <taxon>Panicodae</taxon>
        <taxon>Paniceae</taxon>
        <taxon>Cenchrinae</taxon>
        <taxon>Setaria</taxon>
    </lineage>
</organism>
<dbReference type="InterPro" id="IPR012337">
    <property type="entry name" value="RNaseH-like_sf"/>
</dbReference>
<keyword evidence="4" id="KW-0540">Nuclease</keyword>
<dbReference type="PANTHER" id="PTHR30231">
    <property type="entry name" value="DNA POLYMERASE III SUBUNIT EPSILON"/>
    <property type="match status" value="1"/>
</dbReference>
<reference evidence="8" key="1">
    <citation type="submission" date="2019-03" db="EMBL/GenBank/DDBJ databases">
        <title>WGS assembly of Setaria viridis.</title>
        <authorList>
            <person name="Huang P."/>
            <person name="Jenkins J."/>
            <person name="Grimwood J."/>
            <person name="Barry K."/>
            <person name="Healey A."/>
            <person name="Mamidi S."/>
            <person name="Sreedasyam A."/>
            <person name="Shu S."/>
            <person name="Feldman M."/>
            <person name="Wu J."/>
            <person name="Yu Y."/>
            <person name="Chen C."/>
            <person name="Johnson J."/>
            <person name="Rokhsar D."/>
            <person name="Baxter I."/>
            <person name="Schmutz J."/>
            <person name="Brutnell T."/>
            <person name="Kellogg E."/>
        </authorList>
    </citation>
    <scope>NUCLEOTIDE SEQUENCE [LARGE SCALE GENOMIC DNA]</scope>
</reference>
<keyword evidence="3" id="KW-0378">Hydrolase</keyword>
<dbReference type="Proteomes" id="UP000298652">
    <property type="component" value="Chromosome 3"/>
</dbReference>
<evidence type="ECO:0000256" key="2">
    <source>
        <dbReference type="ARBA" id="ARBA00022723"/>
    </source>
</evidence>
<feature type="domain" description="Exonuclease" evidence="7">
    <location>
        <begin position="52"/>
        <end position="220"/>
    </location>
</feature>
<keyword evidence="4" id="KW-0269">Exonuclease</keyword>
<dbReference type="FunFam" id="3.30.420.10:FF:000040">
    <property type="entry name" value="Exonuclease family protein"/>
    <property type="match status" value="1"/>
</dbReference>
<protein>
    <recommendedName>
        <fullName evidence="7">Exonuclease domain-containing protein</fullName>
    </recommendedName>
</protein>
<accession>A0A4U6VB50</accession>
<dbReference type="GO" id="GO:0003676">
    <property type="term" value="F:nucleic acid binding"/>
    <property type="evidence" value="ECO:0007669"/>
    <property type="project" value="InterPro"/>
</dbReference>
<dbReference type="GO" id="GO:0008408">
    <property type="term" value="F:3'-5' exonuclease activity"/>
    <property type="evidence" value="ECO:0007669"/>
    <property type="project" value="TreeGrafter"/>
</dbReference>
<dbReference type="Gene3D" id="3.30.420.10">
    <property type="entry name" value="Ribonuclease H-like superfamily/Ribonuclease H"/>
    <property type="match status" value="1"/>
</dbReference>
<evidence type="ECO:0000313" key="8">
    <source>
        <dbReference type="EMBL" id="TKW25414.1"/>
    </source>
</evidence>
<evidence type="ECO:0000256" key="1">
    <source>
        <dbReference type="ARBA" id="ARBA00001946"/>
    </source>
</evidence>
<dbReference type="InterPro" id="IPR013520">
    <property type="entry name" value="Ribonucl_H"/>
</dbReference>
<evidence type="ECO:0000256" key="4">
    <source>
        <dbReference type="ARBA" id="ARBA00022839"/>
    </source>
</evidence>
<keyword evidence="5" id="KW-0460">Magnesium</keyword>
<dbReference type="InterPro" id="IPR036397">
    <property type="entry name" value="RNaseH_sf"/>
</dbReference>
<feature type="region of interest" description="Disordered" evidence="6">
    <location>
        <begin position="1"/>
        <end position="39"/>
    </location>
</feature>
<dbReference type="SUPFAM" id="SSF53098">
    <property type="entry name" value="Ribonuclease H-like"/>
    <property type="match status" value="1"/>
</dbReference>
<dbReference type="CDD" id="cd06127">
    <property type="entry name" value="DEDDh"/>
    <property type="match status" value="1"/>
</dbReference>
<gene>
    <name evidence="8" type="ORF">SEVIR_3G118100v2</name>
</gene>
<name>A0A4U6VB50_SETVI</name>
<sequence length="345" mass="37700">MQRYDDDEDRTRRSINPHSTIHFHSDHFPDNTSTRKQRHRSQIIRCVNRMSEIVFFDVETTAPSPAGRWWLLEFGAILVCPRKLVEVGSYDTLIRPGDLSAVSRRFTDVEAIASAPTFRDVADKIFDILDGRVWAGHNIQRFDCPRLREAFAGIGRRAPEPAGVIDSLNVLAAEFGRRAGDLKMATLAAYFGIGKQKHRSLDDARMNLEVLKHCATVLLLESSLPHALQLAAARDGAVTRRSSTASVPEASPRRRPAMSQTKLPFAPVQAVPPAPAATTTTTNKSGGGGKRDSLGKLVGRANATGGKKPAAEGATAALPKVTRATTATTTTPFHMILRHSRAILR</sequence>
<dbReference type="Pfam" id="PF00929">
    <property type="entry name" value="RNase_T"/>
    <property type="match status" value="1"/>
</dbReference>
<evidence type="ECO:0000256" key="6">
    <source>
        <dbReference type="SAM" id="MobiDB-lite"/>
    </source>
</evidence>
<evidence type="ECO:0000256" key="3">
    <source>
        <dbReference type="ARBA" id="ARBA00022801"/>
    </source>
</evidence>
<keyword evidence="2" id="KW-0479">Metal-binding</keyword>
<dbReference type="Gramene" id="TKW25414">
    <property type="protein sequence ID" value="TKW25414"/>
    <property type="gene ID" value="SEVIR_3G118100v2"/>
</dbReference>
<evidence type="ECO:0000259" key="7">
    <source>
        <dbReference type="SMART" id="SM00479"/>
    </source>
</evidence>
<proteinExistence type="predicted"/>
<dbReference type="SMART" id="SM00479">
    <property type="entry name" value="EXOIII"/>
    <property type="match status" value="1"/>
</dbReference>
<dbReference type="GO" id="GO:0046872">
    <property type="term" value="F:metal ion binding"/>
    <property type="evidence" value="ECO:0007669"/>
    <property type="project" value="UniProtKB-KW"/>
</dbReference>
<dbReference type="AlphaFoldDB" id="A0A4U6VB50"/>
<dbReference type="EMBL" id="CM016554">
    <property type="protein sequence ID" value="TKW25414.1"/>
    <property type="molecule type" value="Genomic_DNA"/>
</dbReference>
<feature type="region of interest" description="Disordered" evidence="6">
    <location>
        <begin position="234"/>
        <end position="314"/>
    </location>
</feature>
<evidence type="ECO:0000256" key="5">
    <source>
        <dbReference type="ARBA" id="ARBA00022842"/>
    </source>
</evidence>
<comment type="cofactor">
    <cofactor evidence="1">
        <name>Mg(2+)</name>
        <dbReference type="ChEBI" id="CHEBI:18420"/>
    </cofactor>
</comment>
<evidence type="ECO:0000313" key="9">
    <source>
        <dbReference type="Proteomes" id="UP000298652"/>
    </source>
</evidence>
<keyword evidence="9" id="KW-1185">Reference proteome</keyword>
<dbReference type="OMA" id="TMRRPEM"/>
<dbReference type="PANTHER" id="PTHR30231:SF26">
    <property type="entry name" value="PROTEIN NEN4"/>
    <property type="match status" value="1"/>
</dbReference>